<evidence type="ECO:0000256" key="8">
    <source>
        <dbReference type="RuleBase" id="RU361113"/>
    </source>
</evidence>
<organism evidence="9 10">
    <name type="scientific">Candida parapsilosis</name>
    <name type="common">Yeast</name>
    <dbReference type="NCBI Taxonomy" id="5480"/>
    <lineage>
        <taxon>Eukaryota</taxon>
        <taxon>Fungi</taxon>
        <taxon>Dikarya</taxon>
        <taxon>Ascomycota</taxon>
        <taxon>Saccharomycotina</taxon>
        <taxon>Pichiomycetes</taxon>
        <taxon>Debaryomycetaceae</taxon>
        <taxon>Candida/Lodderomyces clade</taxon>
        <taxon>Candida</taxon>
    </lineage>
</organism>
<dbReference type="Pfam" id="PF02487">
    <property type="entry name" value="CLN3"/>
    <property type="match status" value="1"/>
</dbReference>
<dbReference type="PRINTS" id="PR01315">
    <property type="entry name" value="BATTENIN"/>
</dbReference>
<keyword evidence="6 8" id="KW-1133">Transmembrane helix</keyword>
<protein>
    <recommendedName>
        <fullName evidence="8">Protein BTN</fullName>
    </recommendedName>
</protein>
<proteinExistence type="inferred from homology"/>
<dbReference type="GO" id="GO:0005774">
    <property type="term" value="C:vacuolar membrane"/>
    <property type="evidence" value="ECO:0007669"/>
    <property type="project" value="UniProtKB-SubCell"/>
</dbReference>
<comment type="similarity">
    <text evidence="2 8">Belongs to the battenin family.</text>
</comment>
<feature type="transmembrane region" description="Helical" evidence="8">
    <location>
        <begin position="85"/>
        <end position="107"/>
    </location>
</feature>
<evidence type="ECO:0000256" key="6">
    <source>
        <dbReference type="ARBA" id="ARBA00022989"/>
    </source>
</evidence>
<dbReference type="AlphaFoldDB" id="A0A8X7NMZ6"/>
<comment type="subcellular location">
    <subcellularLocation>
        <location evidence="1">Endomembrane system</location>
        <topology evidence="1">Multi-pass membrane protein</topology>
    </subcellularLocation>
    <subcellularLocation>
        <location evidence="8">Vacuole membrane</location>
        <topology evidence="8">Multi-pass membrane protein</topology>
    </subcellularLocation>
</comment>
<evidence type="ECO:0000256" key="1">
    <source>
        <dbReference type="ARBA" id="ARBA00004127"/>
    </source>
</evidence>
<dbReference type="GO" id="GO:1903826">
    <property type="term" value="P:L-arginine transmembrane transport"/>
    <property type="evidence" value="ECO:0007669"/>
    <property type="project" value="EnsemblFungi"/>
</dbReference>
<accession>A0A8X7NMZ6</accession>
<dbReference type="Proteomes" id="UP000590412">
    <property type="component" value="Unassembled WGS sequence"/>
</dbReference>
<evidence type="ECO:0000256" key="2">
    <source>
        <dbReference type="ARBA" id="ARBA00007467"/>
    </source>
</evidence>
<keyword evidence="5" id="KW-0029">Amino-acid transport</keyword>
<keyword evidence="4 8" id="KW-0812">Transmembrane</keyword>
<feature type="transmembrane region" description="Helical" evidence="8">
    <location>
        <begin position="284"/>
        <end position="300"/>
    </location>
</feature>
<dbReference type="InterPro" id="IPR018460">
    <property type="entry name" value="Battenin_disease_Cln3_subgr"/>
</dbReference>
<evidence type="ECO:0000256" key="3">
    <source>
        <dbReference type="ARBA" id="ARBA00022448"/>
    </source>
</evidence>
<dbReference type="InterPro" id="IPR003492">
    <property type="entry name" value="Battenin_disease_Cln3"/>
</dbReference>
<feature type="transmembrane region" description="Helical" evidence="8">
    <location>
        <begin position="338"/>
        <end position="358"/>
    </location>
</feature>
<dbReference type="OrthoDB" id="5965864at2759"/>
<dbReference type="SUPFAM" id="SSF103473">
    <property type="entry name" value="MFS general substrate transporter"/>
    <property type="match status" value="1"/>
</dbReference>
<gene>
    <name evidence="9" type="ORF">FOB60_001702</name>
</gene>
<evidence type="ECO:0000256" key="4">
    <source>
        <dbReference type="ARBA" id="ARBA00022692"/>
    </source>
</evidence>
<dbReference type="PIRSF" id="PIRSF015974">
    <property type="entry name" value="CLN3_BTN1"/>
    <property type="match status" value="1"/>
</dbReference>
<name>A0A8X7NMZ6_CANPA</name>
<dbReference type="EMBL" id="JABWAB010000003">
    <property type="protein sequence ID" value="KAF6057147.1"/>
    <property type="molecule type" value="Genomic_DNA"/>
</dbReference>
<feature type="transmembrane region" description="Helical" evidence="8">
    <location>
        <begin position="163"/>
        <end position="186"/>
    </location>
</feature>
<feature type="transmembrane region" description="Helical" evidence="8">
    <location>
        <begin position="312"/>
        <end position="332"/>
    </location>
</feature>
<evidence type="ECO:0000313" key="9">
    <source>
        <dbReference type="EMBL" id="KAF6057147.1"/>
    </source>
</evidence>
<sequence length="420" mass="45878">MISLSHQTKIFTSFFIFGLLNNILYVIILSAAVDLVGSATPKGVVLLADIMPSFTFKLVAPFFIHLIPYKTRLFSLVGLSSSGMLLISLSSQSAIGIKIFGIMLASLSSGMGEVSFLQLTHFYTGGSATGDSSIGIGGFSSGTGGAGLCGSFLFMLMTNMMGISVTIVLLMFAICPLGFLATYYLLLPPPDHEYHEIENTLFDEAAEEIGMDGGAVGRDLHATSSITRHFSATFEKIKPLIVPFMIPLSTVYISEYVINQGVAPTLLYPLEDLPRWLFTSYRDIYVVYGFLYQLGVFISRSSISFGIRIRKLYMLSLLQFINVVITIIQSMYDLPFTSIWLLLILILYEGLLGGFSYVNTFVSVSEGVPKTKREFSMGCVSVSDGMGIAIAGCINLWLEKKLCGLQVDRGRDWCLNGGSV</sequence>
<keyword evidence="7 8" id="KW-0472">Membrane</keyword>
<keyword evidence="8" id="KW-0926">Vacuole</keyword>
<dbReference type="GO" id="GO:0051453">
    <property type="term" value="P:regulation of intracellular pH"/>
    <property type="evidence" value="ECO:0007669"/>
    <property type="project" value="EnsemblFungi"/>
</dbReference>
<evidence type="ECO:0000256" key="5">
    <source>
        <dbReference type="ARBA" id="ARBA00022970"/>
    </source>
</evidence>
<dbReference type="GO" id="GO:0000324">
    <property type="term" value="C:fungal-type vacuole"/>
    <property type="evidence" value="ECO:0007669"/>
    <property type="project" value="EnsemblFungi"/>
</dbReference>
<feature type="transmembrane region" description="Helical" evidence="8">
    <location>
        <begin position="134"/>
        <end position="156"/>
    </location>
</feature>
<dbReference type="Gene3D" id="1.20.1250.20">
    <property type="entry name" value="MFS general substrate transporter like domains"/>
    <property type="match status" value="1"/>
</dbReference>
<reference evidence="9" key="1">
    <citation type="submission" date="2020-03" db="EMBL/GenBank/DDBJ databases">
        <title>FDA dAtabase for Regulatory Grade micrObial Sequences (FDA-ARGOS): Supporting development and validation of Infectious Disease Dx tests.</title>
        <authorList>
            <person name="Campos J."/>
            <person name="Goldberg B."/>
            <person name="Tallon L."/>
            <person name="Sadzewicz L."/>
            <person name="Vavikolanu K."/>
            <person name="Mehta A."/>
            <person name="Aluvathingal J."/>
            <person name="Nadendla S."/>
            <person name="Nandy P."/>
            <person name="Geyer C."/>
            <person name="Yan Y."/>
            <person name="Sichtig H."/>
        </authorList>
    </citation>
    <scope>NUCLEOTIDE SEQUENCE [LARGE SCALE GENOMIC DNA]</scope>
    <source>
        <strain evidence="9">FDAARGOS_652</strain>
    </source>
</reference>
<feature type="transmembrane region" description="Helical" evidence="8">
    <location>
        <begin position="379"/>
        <end position="398"/>
    </location>
</feature>
<evidence type="ECO:0000313" key="10">
    <source>
        <dbReference type="Proteomes" id="UP000590412"/>
    </source>
</evidence>
<dbReference type="GO" id="GO:0012505">
    <property type="term" value="C:endomembrane system"/>
    <property type="evidence" value="ECO:0007669"/>
    <property type="project" value="UniProtKB-SubCell"/>
</dbReference>
<keyword evidence="3" id="KW-0813">Transport</keyword>
<feature type="transmembrane region" description="Helical" evidence="8">
    <location>
        <begin position="44"/>
        <end position="64"/>
    </location>
</feature>
<dbReference type="InterPro" id="IPR036259">
    <property type="entry name" value="MFS_trans_sf"/>
</dbReference>
<comment type="caution">
    <text evidence="9">The sequence shown here is derived from an EMBL/GenBank/DDBJ whole genome shotgun (WGS) entry which is preliminary data.</text>
</comment>
<evidence type="ECO:0000256" key="7">
    <source>
        <dbReference type="ARBA" id="ARBA00023136"/>
    </source>
</evidence>
<dbReference type="GO" id="GO:0015819">
    <property type="term" value="P:lysine transport"/>
    <property type="evidence" value="ECO:0007669"/>
    <property type="project" value="EnsemblFungi"/>
</dbReference>
<dbReference type="PANTHER" id="PTHR10981:SF0">
    <property type="entry name" value="BATTENIN"/>
    <property type="match status" value="1"/>
</dbReference>
<dbReference type="PANTHER" id="PTHR10981">
    <property type="entry name" value="BATTENIN"/>
    <property type="match status" value="1"/>
</dbReference>
<feature type="transmembrane region" description="Helical" evidence="8">
    <location>
        <begin position="12"/>
        <end position="32"/>
    </location>
</feature>